<evidence type="ECO:0000313" key="2">
    <source>
        <dbReference type="Proteomes" id="UP000824633"/>
    </source>
</evidence>
<dbReference type="EMBL" id="AP024849">
    <property type="protein sequence ID" value="BCZ48457.1"/>
    <property type="molecule type" value="Genomic_DNA"/>
</dbReference>
<reference evidence="2" key="1">
    <citation type="submission" date="2021-07" db="EMBL/GenBank/DDBJ databases">
        <title>Complete genome sequencing of a Clostridium isolate.</title>
        <authorList>
            <person name="Ueki A."/>
            <person name="Tonouchi A."/>
        </authorList>
    </citation>
    <scope>NUCLEOTIDE SEQUENCE [LARGE SCALE GENOMIC DNA]</scope>
    <source>
        <strain evidence="2">C5S11</strain>
    </source>
</reference>
<keyword evidence="2" id="KW-1185">Reference proteome</keyword>
<dbReference type="Proteomes" id="UP000824633">
    <property type="component" value="Chromosome"/>
</dbReference>
<dbReference type="RefSeq" id="WP_224034719.1">
    <property type="nucleotide sequence ID" value="NZ_AP024849.1"/>
</dbReference>
<evidence type="ECO:0000313" key="1">
    <source>
        <dbReference type="EMBL" id="BCZ48457.1"/>
    </source>
</evidence>
<proteinExistence type="predicted"/>
<protein>
    <submittedName>
        <fullName evidence="1">Uncharacterized protein</fullName>
    </submittedName>
</protein>
<gene>
    <name evidence="1" type="ORF">psyc5s11_45240</name>
</gene>
<accession>A0ABM7T905</accession>
<sequence length="60" mass="6734">MSSVVNDLLHRLEIKGGKIKLDDFSIKGVTGYEIKKDSVKPGSLTELTIKIKIKEFEIET</sequence>
<name>A0ABM7T905_9CLOT</name>
<organism evidence="1 2">
    <name type="scientific">Clostridium gelidum</name>
    <dbReference type="NCBI Taxonomy" id="704125"/>
    <lineage>
        <taxon>Bacteria</taxon>
        <taxon>Bacillati</taxon>
        <taxon>Bacillota</taxon>
        <taxon>Clostridia</taxon>
        <taxon>Eubacteriales</taxon>
        <taxon>Clostridiaceae</taxon>
        <taxon>Clostridium</taxon>
    </lineage>
</organism>